<dbReference type="PANTHER" id="PTHR33392:SF6">
    <property type="entry name" value="POLYISOPRENYL-TEICHOIC ACID--PEPTIDOGLYCAN TEICHOIC ACID TRANSFERASE TAGU"/>
    <property type="match status" value="1"/>
</dbReference>
<dbReference type="NCBIfam" id="TIGR00350">
    <property type="entry name" value="lytR_cpsA_psr"/>
    <property type="match status" value="1"/>
</dbReference>
<name>A0A495JL74_9ACTN</name>
<evidence type="ECO:0000259" key="3">
    <source>
        <dbReference type="Pfam" id="PF03816"/>
    </source>
</evidence>
<dbReference type="InterPro" id="IPR050922">
    <property type="entry name" value="LytR/CpsA/Psr_CW_biosynth"/>
</dbReference>
<evidence type="ECO:0000256" key="1">
    <source>
        <dbReference type="ARBA" id="ARBA00006068"/>
    </source>
</evidence>
<dbReference type="InterPro" id="IPR004474">
    <property type="entry name" value="LytR_CpsA_psr"/>
</dbReference>
<dbReference type="AlphaFoldDB" id="A0A495JL74"/>
<proteinExistence type="inferred from homology"/>
<feature type="domain" description="Cell envelope-related transcriptional attenuator" evidence="3">
    <location>
        <begin position="75"/>
        <end position="267"/>
    </location>
</feature>
<evidence type="ECO:0000256" key="2">
    <source>
        <dbReference type="SAM" id="SignalP"/>
    </source>
</evidence>
<keyword evidence="2" id="KW-0732">Signal</keyword>
<sequence length="368" mass="39745">MIAGCVLLAMSGAAYAVTRVAIDKATSNITQTTLLADDARAPRRTSAPSGKKIDGALNLLLAGIDVRPGWDAGARSDTIMIVHIPATHDQAYLISIPRDWRVPIPANPETDYPGGTDKINAAFEFGYRGDGTELEKRARGFKLLAKTLHAQTGLTFNGAALIDFQGFQSVIRELGGVDMCVDQRASSIHLAYDRNGKIVPIKFDEASHRVFDVPPGGKVVVHEIGCRSMSAELALDYARIRYGLPKTDYDRQRHQQQLIRAIVTKATSAGVVTDLGKINRVVTAAGKAFILDTQGVPIVDFIFTLKGVAANDLVVLKTNQGNFAEVKINGISYQRLTEESLEMLHAARDGELPSFVAAHPEMVAPKNG</sequence>
<dbReference type="RefSeq" id="WP_170208604.1">
    <property type="nucleotide sequence ID" value="NZ_RBKT01000001.1"/>
</dbReference>
<keyword evidence="5" id="KW-1185">Reference proteome</keyword>
<dbReference type="EMBL" id="RBKT01000001">
    <property type="protein sequence ID" value="RKR89102.1"/>
    <property type="molecule type" value="Genomic_DNA"/>
</dbReference>
<comment type="similarity">
    <text evidence="1">Belongs to the LytR/CpsA/Psr (LCP) family.</text>
</comment>
<dbReference type="PANTHER" id="PTHR33392">
    <property type="entry name" value="POLYISOPRENYL-TEICHOIC ACID--PEPTIDOGLYCAN TEICHOIC ACID TRANSFERASE TAGU"/>
    <property type="match status" value="1"/>
</dbReference>
<dbReference type="Pfam" id="PF03816">
    <property type="entry name" value="LytR_cpsA_psr"/>
    <property type="match status" value="1"/>
</dbReference>
<comment type="caution">
    <text evidence="4">The sequence shown here is derived from an EMBL/GenBank/DDBJ whole genome shotgun (WGS) entry which is preliminary data.</text>
</comment>
<evidence type="ECO:0000313" key="4">
    <source>
        <dbReference type="EMBL" id="RKR89102.1"/>
    </source>
</evidence>
<evidence type="ECO:0000313" key="5">
    <source>
        <dbReference type="Proteomes" id="UP000277671"/>
    </source>
</evidence>
<dbReference type="Gene3D" id="3.40.630.190">
    <property type="entry name" value="LCP protein"/>
    <property type="match status" value="1"/>
</dbReference>
<organism evidence="4 5">
    <name type="scientific">Micromonospora pisi</name>
    <dbReference type="NCBI Taxonomy" id="589240"/>
    <lineage>
        <taxon>Bacteria</taxon>
        <taxon>Bacillati</taxon>
        <taxon>Actinomycetota</taxon>
        <taxon>Actinomycetes</taxon>
        <taxon>Micromonosporales</taxon>
        <taxon>Micromonosporaceae</taxon>
        <taxon>Micromonospora</taxon>
    </lineage>
</organism>
<accession>A0A495JL74</accession>
<feature type="chain" id="PRO_5038786897" evidence="2">
    <location>
        <begin position="17"/>
        <end position="368"/>
    </location>
</feature>
<reference evidence="4 5" key="1">
    <citation type="submission" date="2018-10" db="EMBL/GenBank/DDBJ databases">
        <title>Sequencing the genomes of 1000 actinobacteria strains.</title>
        <authorList>
            <person name="Klenk H.-P."/>
        </authorList>
    </citation>
    <scope>NUCLEOTIDE SEQUENCE [LARGE SCALE GENOMIC DNA]</scope>
    <source>
        <strain evidence="4 5">DSM 45175</strain>
    </source>
</reference>
<protein>
    <submittedName>
        <fullName evidence="4">LytR family transcriptional attenuator</fullName>
    </submittedName>
</protein>
<dbReference type="Proteomes" id="UP000277671">
    <property type="component" value="Unassembled WGS sequence"/>
</dbReference>
<feature type="signal peptide" evidence="2">
    <location>
        <begin position="1"/>
        <end position="16"/>
    </location>
</feature>
<gene>
    <name evidence="4" type="ORF">BDK92_3439</name>
</gene>